<dbReference type="EMBL" id="MDSU01000018">
    <property type="protein sequence ID" value="OSS41750.1"/>
    <property type="molecule type" value="Genomic_DNA"/>
</dbReference>
<gene>
    <name evidence="1" type="ORF">DESAMIL20_1303</name>
</gene>
<accession>A0A1X4XW40</accession>
<dbReference type="InterPro" id="IPR027417">
    <property type="entry name" value="P-loop_NTPase"/>
</dbReference>
<dbReference type="Proteomes" id="UP000194141">
    <property type="component" value="Unassembled WGS sequence"/>
</dbReference>
<dbReference type="OrthoDB" id="7929987at2"/>
<comment type="caution">
    <text evidence="1">The sequence shown here is derived from an EMBL/GenBank/DDBJ whole genome shotgun (WGS) entry which is preliminary data.</text>
</comment>
<dbReference type="EC" id="2.7.4.25" evidence="1"/>
<name>A0A1X4XW40_9BACT</name>
<keyword evidence="1" id="KW-0418">Kinase</keyword>
<keyword evidence="1" id="KW-0808">Transferase</keyword>
<dbReference type="GO" id="GO:0016301">
    <property type="term" value="F:kinase activity"/>
    <property type="evidence" value="ECO:0007669"/>
    <property type="project" value="UniProtKB-KW"/>
</dbReference>
<evidence type="ECO:0000313" key="2">
    <source>
        <dbReference type="Proteomes" id="UP000194141"/>
    </source>
</evidence>
<dbReference type="Pfam" id="PF13189">
    <property type="entry name" value="Cytidylate_kin2"/>
    <property type="match status" value="1"/>
</dbReference>
<evidence type="ECO:0000313" key="1">
    <source>
        <dbReference type="EMBL" id="OSS41750.1"/>
    </source>
</evidence>
<proteinExistence type="predicted"/>
<reference evidence="1 2" key="1">
    <citation type="journal article" date="2017" name="Front. Microbiol.">
        <title>Genome Sequence of Desulfurella amilsii Strain TR1 and Comparative Genomics of Desulfurellaceae Family.</title>
        <authorList>
            <person name="Florentino A.P."/>
            <person name="Stams A.J."/>
            <person name="Sanchez-Andrea I."/>
        </authorList>
    </citation>
    <scope>NUCLEOTIDE SEQUENCE [LARGE SCALE GENOMIC DNA]</scope>
    <source>
        <strain evidence="1 2">TR1</strain>
    </source>
</reference>
<protein>
    <submittedName>
        <fullName evidence="1">Cytidylate kinase</fullName>
        <ecNumber evidence="1">2.7.4.25</ecNumber>
    </submittedName>
</protein>
<sequence>MENIVVTIARQIGSGGYDLARSIAERFNFKLIDRELVTRAAEILKTDTAYLEKKEEKVTSLIESILGVFSIGTPEVGSLSNNTYPDYTEIFEAQTTVLKSFAQQHNIVALGRGSFFIFKDHPKHLSVFLKANLDYRVKNVSKEFNISQSKAIDLVKETEEERIKYIKKLTGLNRYDLRNYDIVIDLSCADFELAKNFILDVINFKFFQNDMSK</sequence>
<keyword evidence="2" id="KW-1185">Reference proteome</keyword>
<dbReference type="Gene3D" id="3.40.50.300">
    <property type="entry name" value="P-loop containing nucleotide triphosphate hydrolases"/>
    <property type="match status" value="1"/>
</dbReference>
<dbReference type="STRING" id="1562698.DESAMIL20_1303"/>
<dbReference type="AlphaFoldDB" id="A0A1X4XW40"/>
<dbReference type="SUPFAM" id="SSF52540">
    <property type="entry name" value="P-loop containing nucleoside triphosphate hydrolases"/>
    <property type="match status" value="1"/>
</dbReference>
<organism evidence="1 2">
    <name type="scientific">Desulfurella amilsii</name>
    <dbReference type="NCBI Taxonomy" id="1562698"/>
    <lineage>
        <taxon>Bacteria</taxon>
        <taxon>Pseudomonadati</taxon>
        <taxon>Campylobacterota</taxon>
        <taxon>Desulfurellia</taxon>
        <taxon>Desulfurellales</taxon>
        <taxon>Desulfurellaceae</taxon>
        <taxon>Desulfurella</taxon>
    </lineage>
</organism>
<dbReference type="RefSeq" id="WP_086033985.1">
    <property type="nucleotide sequence ID" value="NZ_MDSU01000018.1"/>
</dbReference>